<feature type="domain" description="POP1 C-terminal" evidence="7">
    <location>
        <begin position="787"/>
        <end position="870"/>
    </location>
</feature>
<evidence type="ECO:0000259" key="6">
    <source>
        <dbReference type="Pfam" id="PF08170"/>
    </source>
</evidence>
<reference evidence="8" key="2">
    <citation type="submission" date="2023-06" db="EMBL/GenBank/DDBJ databases">
        <authorList>
            <person name="Ma L."/>
            <person name="Liu K.-W."/>
            <person name="Li Z."/>
            <person name="Hsiao Y.-Y."/>
            <person name="Qi Y."/>
            <person name="Fu T."/>
            <person name="Tang G."/>
            <person name="Zhang D."/>
            <person name="Sun W.-H."/>
            <person name="Liu D.-K."/>
            <person name="Li Y."/>
            <person name="Chen G.-Z."/>
            <person name="Liu X.-D."/>
            <person name="Liao X.-Y."/>
            <person name="Jiang Y.-T."/>
            <person name="Yu X."/>
            <person name="Hao Y."/>
            <person name="Huang J."/>
            <person name="Zhao X.-W."/>
            <person name="Ke S."/>
            <person name="Chen Y.-Y."/>
            <person name="Wu W.-L."/>
            <person name="Hsu J.-L."/>
            <person name="Lin Y.-F."/>
            <person name="Huang M.-D."/>
            <person name="Li C.-Y."/>
            <person name="Huang L."/>
            <person name="Wang Z.-W."/>
            <person name="Zhao X."/>
            <person name="Zhong W.-Y."/>
            <person name="Peng D.-H."/>
            <person name="Ahmad S."/>
            <person name="Lan S."/>
            <person name="Zhang J.-S."/>
            <person name="Tsai W.-C."/>
            <person name="Van De Peer Y."/>
            <person name="Liu Z.-J."/>
        </authorList>
    </citation>
    <scope>NUCLEOTIDE SEQUENCE</scope>
    <source>
        <strain evidence="8">CP</strain>
        <tissue evidence="8">Leaves</tissue>
    </source>
</reference>
<dbReference type="InterPro" id="IPR012590">
    <property type="entry name" value="POPLD_dom"/>
</dbReference>
<dbReference type="GO" id="GO:0005655">
    <property type="term" value="C:nucleolar ribonuclease P complex"/>
    <property type="evidence" value="ECO:0007669"/>
    <property type="project" value="InterPro"/>
</dbReference>
<dbReference type="InterPro" id="IPR009723">
    <property type="entry name" value="Pop1_N"/>
</dbReference>
<feature type="compositionally biased region" description="Pro residues" evidence="4">
    <location>
        <begin position="8"/>
        <end position="18"/>
    </location>
</feature>
<proteinExistence type="predicted"/>
<dbReference type="GO" id="GO:0000172">
    <property type="term" value="C:ribonuclease MRP complex"/>
    <property type="evidence" value="ECO:0007669"/>
    <property type="project" value="InterPro"/>
</dbReference>
<comment type="subcellular location">
    <subcellularLocation>
        <location evidence="1">Nucleus</location>
    </subcellularLocation>
</comment>
<feature type="region of interest" description="Disordered" evidence="4">
    <location>
        <begin position="256"/>
        <end position="275"/>
    </location>
</feature>
<evidence type="ECO:0000259" key="7">
    <source>
        <dbReference type="Pfam" id="PF22770"/>
    </source>
</evidence>
<name>A0AAV9D244_ACOCL</name>
<dbReference type="Pfam" id="PF08170">
    <property type="entry name" value="POPLD"/>
    <property type="match status" value="1"/>
</dbReference>
<dbReference type="AlphaFoldDB" id="A0AAV9D244"/>
<keyword evidence="3" id="KW-0539">Nucleus</keyword>
<evidence type="ECO:0000256" key="2">
    <source>
        <dbReference type="ARBA" id="ARBA00022694"/>
    </source>
</evidence>
<accession>A0AAV9D244</accession>
<feature type="region of interest" description="Disordered" evidence="4">
    <location>
        <begin position="1"/>
        <end position="20"/>
    </location>
</feature>
<evidence type="ECO:0000313" key="9">
    <source>
        <dbReference type="Proteomes" id="UP001180020"/>
    </source>
</evidence>
<comment type="caution">
    <text evidence="8">The sequence shown here is derived from an EMBL/GenBank/DDBJ whole genome shotgun (WGS) entry which is preliminary data.</text>
</comment>
<gene>
    <name evidence="8" type="ORF">QJS10_CPA16g01670</name>
</gene>
<feature type="domain" description="POPLD" evidence="6">
    <location>
        <begin position="526"/>
        <end position="613"/>
    </location>
</feature>
<keyword evidence="9" id="KW-1185">Reference proteome</keyword>
<protein>
    <submittedName>
        <fullName evidence="8">Uncharacterized protein</fullName>
    </submittedName>
</protein>
<dbReference type="PANTHER" id="PTHR22731:SF3">
    <property type="entry name" value="RIBONUCLEASES P_MRP PROTEIN SUBUNIT POP1"/>
    <property type="match status" value="1"/>
</dbReference>
<organism evidence="8 9">
    <name type="scientific">Acorus calamus</name>
    <name type="common">Sweet flag</name>
    <dbReference type="NCBI Taxonomy" id="4465"/>
    <lineage>
        <taxon>Eukaryota</taxon>
        <taxon>Viridiplantae</taxon>
        <taxon>Streptophyta</taxon>
        <taxon>Embryophyta</taxon>
        <taxon>Tracheophyta</taxon>
        <taxon>Spermatophyta</taxon>
        <taxon>Magnoliopsida</taxon>
        <taxon>Liliopsida</taxon>
        <taxon>Acoraceae</taxon>
        <taxon>Acorus</taxon>
    </lineage>
</organism>
<dbReference type="Pfam" id="PF22770">
    <property type="entry name" value="POP1_C"/>
    <property type="match status" value="1"/>
</dbReference>
<dbReference type="EMBL" id="JAUJYO010000016">
    <property type="protein sequence ID" value="KAK1295280.1"/>
    <property type="molecule type" value="Genomic_DNA"/>
</dbReference>
<evidence type="ECO:0000256" key="1">
    <source>
        <dbReference type="ARBA" id="ARBA00004123"/>
    </source>
</evidence>
<dbReference type="GO" id="GO:0001682">
    <property type="term" value="P:tRNA 5'-leader removal"/>
    <property type="evidence" value="ECO:0007669"/>
    <property type="project" value="InterPro"/>
</dbReference>
<evidence type="ECO:0000256" key="3">
    <source>
        <dbReference type="ARBA" id="ARBA00023242"/>
    </source>
</evidence>
<sequence>MASSTKKAPPPSAAPPPRTLDVQRFAESRGPELESLHSIVSARSNGDYRVRRNKRRRTNSHEDRASKGGGGRRRKRRRRSSDNGGASLAGEEAAGEKDRPGKVSRKIRRRRELRENPEVGFCRSGDGTRRLRTHLWHAKRFEMAKLWGFYLPLGLHGRGRGSRAVLKWQRTGALIHDASYYCAAQLEGPEDSLLNILRTTMVPSPPISVEEISRDVLYGICYESAMLHHVEAPASRLIAPVTYMWRPFSRGHGNMDVDIDQNNVPNGSSRLSGREDLDSPRQLWVWIHAAAFTEGFHALTSACHKENHEKGACISCVSLDGQLARLDLMGLKATKILQNILLPVSESKNTSMGSILRKCTTGNDCTQPQLHKSFSLRHAELLPSHAVLSLAVLDPRDLTVEGVGSSPESLSSSQENTLAGEISKDRTELNLEVSKEDRKFLSSHWSEPEVNGIFLSDSALWDSHGRMSPPVADDILCKEKHQRRLTYLHLDKTNPQLLSSQSKEGNARSCSILLLKASDERSSCKGWSVILPLSWVKSFWIPLISQGARAIGLRERRWISCDGGLPCFPYDFPDCKSYSLFMAAEAAASDHIAGLRPPAMRPIKVPIPPPWSCIRSTLLERHFSVVVHQTPTLQTCGLENLSQSLVNSEPKNWDMELLDHNVPIFQGFIARTFNVLKDYLRNTHGCQLLLFPKGTLGKRPFSELLDNDRIRWVRRCVSQKPVNQELCFLRVLLRVHKEGVIEGGAVVCAPHLNDLSLWMSRSDENEEHLQIPQTLLNSYFSHSESSKWELQVPKDPLSRQTYRWPIGFVTTGFVRGSVKPTAEAICEATLLAQLRSEQWCELQEEARAEVFVLVRNLRSTTYRLALATVVLEQLDSDVDSM</sequence>
<dbReference type="InterPro" id="IPR039182">
    <property type="entry name" value="Pop1"/>
</dbReference>
<feature type="region of interest" description="Disordered" evidence="4">
    <location>
        <begin position="26"/>
        <end position="110"/>
    </location>
</feature>
<feature type="compositionally biased region" description="Polar residues" evidence="4">
    <location>
        <begin position="260"/>
        <end position="271"/>
    </location>
</feature>
<dbReference type="InterPro" id="IPR055079">
    <property type="entry name" value="POP1_C"/>
</dbReference>
<reference evidence="8" key="1">
    <citation type="journal article" date="2023" name="Nat. Commun.">
        <title>Diploid and tetraploid genomes of Acorus and the evolution of monocots.</title>
        <authorList>
            <person name="Ma L."/>
            <person name="Liu K.W."/>
            <person name="Li Z."/>
            <person name="Hsiao Y.Y."/>
            <person name="Qi Y."/>
            <person name="Fu T."/>
            <person name="Tang G.D."/>
            <person name="Zhang D."/>
            <person name="Sun W.H."/>
            <person name="Liu D.K."/>
            <person name="Li Y."/>
            <person name="Chen G.Z."/>
            <person name="Liu X.D."/>
            <person name="Liao X.Y."/>
            <person name="Jiang Y.T."/>
            <person name="Yu X."/>
            <person name="Hao Y."/>
            <person name="Huang J."/>
            <person name="Zhao X.W."/>
            <person name="Ke S."/>
            <person name="Chen Y.Y."/>
            <person name="Wu W.L."/>
            <person name="Hsu J.L."/>
            <person name="Lin Y.F."/>
            <person name="Huang M.D."/>
            <person name="Li C.Y."/>
            <person name="Huang L."/>
            <person name="Wang Z.W."/>
            <person name="Zhao X."/>
            <person name="Zhong W.Y."/>
            <person name="Peng D.H."/>
            <person name="Ahmad S."/>
            <person name="Lan S."/>
            <person name="Zhang J.S."/>
            <person name="Tsai W.C."/>
            <person name="Van de Peer Y."/>
            <person name="Liu Z.J."/>
        </authorList>
    </citation>
    <scope>NUCLEOTIDE SEQUENCE</scope>
    <source>
        <strain evidence="8">CP</strain>
    </source>
</reference>
<evidence type="ECO:0000259" key="5">
    <source>
        <dbReference type="Pfam" id="PF06978"/>
    </source>
</evidence>
<feature type="domain" description="Pop1 N-terminal" evidence="5">
    <location>
        <begin position="104"/>
        <end position="188"/>
    </location>
</feature>
<dbReference type="Pfam" id="PF06978">
    <property type="entry name" value="POP1_N"/>
    <property type="match status" value="1"/>
</dbReference>
<feature type="compositionally biased region" description="Basic and acidic residues" evidence="4">
    <location>
        <begin position="26"/>
        <end position="35"/>
    </location>
</feature>
<dbReference type="Proteomes" id="UP001180020">
    <property type="component" value="Unassembled WGS sequence"/>
</dbReference>
<evidence type="ECO:0000256" key="4">
    <source>
        <dbReference type="SAM" id="MobiDB-lite"/>
    </source>
</evidence>
<evidence type="ECO:0000313" key="8">
    <source>
        <dbReference type="EMBL" id="KAK1295280.1"/>
    </source>
</evidence>
<dbReference type="PANTHER" id="PTHR22731">
    <property type="entry name" value="RIBONUCLEASES P/MRP PROTEIN SUBUNIT POP1"/>
    <property type="match status" value="1"/>
</dbReference>
<feature type="compositionally biased region" description="Basic residues" evidence="4">
    <location>
        <begin position="70"/>
        <end position="79"/>
    </location>
</feature>
<keyword evidence="2" id="KW-0819">tRNA processing</keyword>